<evidence type="ECO:0000256" key="4">
    <source>
        <dbReference type="ARBA" id="ARBA00022622"/>
    </source>
</evidence>
<feature type="compositionally biased region" description="Polar residues" evidence="8">
    <location>
        <begin position="429"/>
        <end position="441"/>
    </location>
</feature>
<evidence type="ECO:0000256" key="8">
    <source>
        <dbReference type="SAM" id="MobiDB-lite"/>
    </source>
</evidence>
<dbReference type="GO" id="GO:0005886">
    <property type="term" value="C:plasma membrane"/>
    <property type="evidence" value="ECO:0007669"/>
    <property type="project" value="UniProtKB-SubCell"/>
</dbReference>
<evidence type="ECO:0000313" key="11">
    <source>
        <dbReference type="EMBL" id="ARB50580.1"/>
    </source>
</evidence>
<dbReference type="EMBL" id="KY404329">
    <property type="protein sequence ID" value="ARB50580.1"/>
    <property type="molecule type" value="Genomic_DNA"/>
</dbReference>
<dbReference type="SUPFAM" id="SSF58087">
    <property type="entry name" value="Variant surface glycoprotein (N-terminal domain)"/>
    <property type="match status" value="1"/>
</dbReference>
<dbReference type="Pfam" id="PF00913">
    <property type="entry name" value="Trypan_glycop"/>
    <property type="match status" value="1"/>
</dbReference>
<dbReference type="VEuPathDB" id="TriTrypDB:Tb927.9.17050"/>
<dbReference type="AlphaFoldDB" id="A0A1V0FXV4"/>
<keyword evidence="4" id="KW-0336">GPI-anchor</keyword>
<dbReference type="Pfam" id="PF10659">
    <property type="entry name" value="Trypan_glycop_C"/>
    <property type="match status" value="1"/>
</dbReference>
<evidence type="ECO:0000259" key="10">
    <source>
        <dbReference type="Pfam" id="PF10659"/>
    </source>
</evidence>
<feature type="region of interest" description="Disordered" evidence="8">
    <location>
        <begin position="429"/>
        <end position="466"/>
    </location>
</feature>
<dbReference type="InterPro" id="IPR001812">
    <property type="entry name" value="Trypano_VSG_A_N_dom"/>
</dbReference>
<sequence>MVQGRSKHCFPVIFHTKALLGLMILMSRIQKYSEAANDALKAKGFDDACNLAATLRQYAHFSATMASKLPATLFTAEQTLAELKQVLTAGGLQPTDDDINIYMYIDHVVETAKAHLQTQLPNSIKKAAASSEAAGAIMETAELFVGVADTTKYCIANEAGNGIANQGTDLRACMTAGKVNRKSTHSELTNEPNHAAALDAIGTGVQTTKGNVGSAGCRLTQTTGGDGIVNGGSNGQHSIHLAAGLLKISSGSPGNSMWDKATHSNDNNPIQALETLKSLPTSGLTTSLAALKTIVRYGEEPENHDFKEVQTTKATLGLSETADAITITKAAQQRVNDALKKQRQKHAENPVEQITLAKRQAIKALLSPKPQKPQTCVSQQQKDNCNDIKEEAACNASAACSFNNTETDDNKKCKFNATKALKSGVPVTQAQAATGTENGKTASDRCTKHKDKENCEKENEGQKPGEKAKCGWIEDKCKDSSFLATKKFALSVVSAAFVALLF</sequence>
<dbReference type="VEuPathDB" id="TriTrypDB:Tb427_000559600"/>
<comment type="function">
    <text evidence="1">VSG forms a coat on the surface of the parasite. The trypanosome evades the immune response of the host by expressing a series of antigenically distinct VSGs from an estimated 1000 VSG genes.</text>
</comment>
<feature type="domain" description="Trypanosome variant surface glycoprotein A-type N-terminal" evidence="9">
    <location>
        <begin position="26"/>
        <end position="336"/>
    </location>
</feature>
<evidence type="ECO:0000256" key="3">
    <source>
        <dbReference type="ARBA" id="ARBA00022475"/>
    </source>
</evidence>
<accession>A0A1V0FXV4</accession>
<dbReference type="Gene3D" id="3.30.1680.30">
    <property type="match status" value="1"/>
</dbReference>
<evidence type="ECO:0000256" key="2">
    <source>
        <dbReference type="ARBA" id="ARBA00004609"/>
    </source>
</evidence>
<evidence type="ECO:0000256" key="1">
    <source>
        <dbReference type="ARBA" id="ARBA00002523"/>
    </source>
</evidence>
<organism evidence="11">
    <name type="scientific">Trypanosoma brucei</name>
    <dbReference type="NCBI Taxonomy" id="5691"/>
    <lineage>
        <taxon>Eukaryota</taxon>
        <taxon>Discoba</taxon>
        <taxon>Euglenozoa</taxon>
        <taxon>Kinetoplastea</taxon>
        <taxon>Metakinetoplastina</taxon>
        <taxon>Trypanosomatida</taxon>
        <taxon>Trypanosomatidae</taxon>
        <taxon>Trypanosoma</taxon>
    </lineage>
</organism>
<evidence type="ECO:0000256" key="6">
    <source>
        <dbReference type="ARBA" id="ARBA00023180"/>
    </source>
</evidence>
<keyword evidence="5" id="KW-0472">Membrane</keyword>
<evidence type="ECO:0000256" key="7">
    <source>
        <dbReference type="ARBA" id="ARBA00023288"/>
    </source>
</evidence>
<dbReference type="GO" id="GO:0042783">
    <property type="term" value="P:symbiont-mediated evasion of host immune response"/>
    <property type="evidence" value="ECO:0007669"/>
    <property type="project" value="InterPro"/>
</dbReference>
<dbReference type="Gene3D" id="3.90.150.10">
    <property type="entry name" value="Variant Surface Glycoprotein, subunit A domain 1"/>
    <property type="match status" value="1"/>
</dbReference>
<protein>
    <submittedName>
        <fullName evidence="11">Variant surface glycoprotein</fullName>
    </submittedName>
</protein>
<dbReference type="InterPro" id="IPR019609">
    <property type="entry name" value="Variant_surf_glycoprt_trypan_C"/>
</dbReference>
<dbReference type="GO" id="GO:0098552">
    <property type="term" value="C:side of membrane"/>
    <property type="evidence" value="ECO:0007669"/>
    <property type="project" value="UniProtKB-KW"/>
</dbReference>
<feature type="compositionally biased region" description="Basic and acidic residues" evidence="8">
    <location>
        <begin position="442"/>
        <end position="466"/>
    </location>
</feature>
<evidence type="ECO:0000259" key="9">
    <source>
        <dbReference type="Pfam" id="PF00913"/>
    </source>
</evidence>
<name>A0A1V0FXV4_9TRYP</name>
<reference evidence="11" key="1">
    <citation type="submission" date="2016-12" db="EMBL/GenBank/DDBJ databases">
        <title>Extending the VSGnome of Trypanosoma brucei strain TREU927.</title>
        <authorList>
            <person name="Cross G.A."/>
        </authorList>
    </citation>
    <scope>NUCLEOTIDE SEQUENCE</scope>
    <source>
        <strain evidence="11">Tb927.99.210</strain>
    </source>
</reference>
<keyword evidence="7" id="KW-0449">Lipoprotein</keyword>
<comment type="subcellular location">
    <subcellularLocation>
        <location evidence="2">Cell membrane</location>
        <topology evidence="2">Lipid-anchor</topology>
        <topology evidence="2">GPI-anchor</topology>
    </subcellularLocation>
</comment>
<feature type="domain" description="Trypanosome variant surface glycoprotein C-terminal" evidence="10">
    <location>
        <begin position="385"/>
        <end position="501"/>
    </location>
</feature>
<proteinExistence type="predicted"/>
<evidence type="ECO:0000256" key="5">
    <source>
        <dbReference type="ARBA" id="ARBA00023136"/>
    </source>
</evidence>
<keyword evidence="6" id="KW-0325">Glycoprotein</keyword>
<keyword evidence="3" id="KW-1003">Cell membrane</keyword>